<evidence type="ECO:0000313" key="3">
    <source>
        <dbReference type="Proteomes" id="UP001153365"/>
    </source>
</evidence>
<gene>
    <name evidence="2" type="ORF">PPACK8108_LOCUS4914</name>
</gene>
<sequence>VTFKVCVKIHRIRFEPHPDDADRSGNSQPGTVVDKVIGDPFIYNFFLQSQVGVKGTSCPTRYILLHDETNYTVNDLQNIANSLCSGFQRATRSVQIEKFTHYANLVATRAKKWTCQMTMVLHFSQSTVELKPQVRDSMSLINSRIGSIRGMRRSSL</sequence>
<dbReference type="AlphaFoldDB" id="A0AAV0AR34"/>
<dbReference type="EMBL" id="CALTRL010000956">
    <property type="protein sequence ID" value="CAH7670203.1"/>
    <property type="molecule type" value="Genomic_DNA"/>
</dbReference>
<dbReference type="GO" id="GO:0003676">
    <property type="term" value="F:nucleic acid binding"/>
    <property type="evidence" value="ECO:0007669"/>
    <property type="project" value="InterPro"/>
</dbReference>
<evidence type="ECO:0000313" key="2">
    <source>
        <dbReference type="EMBL" id="CAH7670203.1"/>
    </source>
</evidence>
<reference evidence="2" key="1">
    <citation type="submission" date="2022-06" db="EMBL/GenBank/DDBJ databases">
        <authorList>
            <consortium name="SYNGENTA / RWTH Aachen University"/>
        </authorList>
    </citation>
    <scope>NUCLEOTIDE SEQUENCE</scope>
</reference>
<dbReference type="Pfam" id="PF02171">
    <property type="entry name" value="Piwi"/>
    <property type="match status" value="1"/>
</dbReference>
<dbReference type="Gene3D" id="3.30.420.10">
    <property type="entry name" value="Ribonuclease H-like superfamily/Ribonuclease H"/>
    <property type="match status" value="1"/>
</dbReference>
<dbReference type="SUPFAM" id="SSF53098">
    <property type="entry name" value="Ribonuclease H-like"/>
    <property type="match status" value="1"/>
</dbReference>
<dbReference type="InterPro" id="IPR012337">
    <property type="entry name" value="RNaseH-like_sf"/>
</dbReference>
<feature type="domain" description="Piwi" evidence="1">
    <location>
        <begin position="1"/>
        <end position="112"/>
    </location>
</feature>
<comment type="caution">
    <text evidence="2">The sequence shown here is derived from an EMBL/GenBank/DDBJ whole genome shotgun (WGS) entry which is preliminary data.</text>
</comment>
<proteinExistence type="predicted"/>
<keyword evidence="3" id="KW-1185">Reference proteome</keyword>
<organism evidence="2 3">
    <name type="scientific">Phakopsora pachyrhizi</name>
    <name type="common">Asian soybean rust disease fungus</name>
    <dbReference type="NCBI Taxonomy" id="170000"/>
    <lineage>
        <taxon>Eukaryota</taxon>
        <taxon>Fungi</taxon>
        <taxon>Dikarya</taxon>
        <taxon>Basidiomycota</taxon>
        <taxon>Pucciniomycotina</taxon>
        <taxon>Pucciniomycetes</taxon>
        <taxon>Pucciniales</taxon>
        <taxon>Phakopsoraceae</taxon>
        <taxon>Phakopsora</taxon>
    </lineage>
</organism>
<evidence type="ECO:0000259" key="1">
    <source>
        <dbReference type="PROSITE" id="PS50822"/>
    </source>
</evidence>
<dbReference type="PANTHER" id="PTHR22891">
    <property type="entry name" value="EUKARYOTIC TRANSLATION INITIATION FACTOR 2C"/>
    <property type="match status" value="1"/>
</dbReference>
<dbReference type="InterPro" id="IPR036397">
    <property type="entry name" value="RNaseH_sf"/>
</dbReference>
<protein>
    <submittedName>
        <fullName evidence="2">Piwi domain-domain-containing protein</fullName>
    </submittedName>
</protein>
<name>A0AAV0AR34_PHAPC</name>
<dbReference type="PROSITE" id="PS50822">
    <property type="entry name" value="PIWI"/>
    <property type="match status" value="1"/>
</dbReference>
<accession>A0AAV0AR34</accession>
<dbReference type="InterPro" id="IPR003165">
    <property type="entry name" value="Piwi"/>
</dbReference>
<feature type="non-terminal residue" evidence="2">
    <location>
        <position position="1"/>
    </location>
</feature>
<dbReference type="Proteomes" id="UP001153365">
    <property type="component" value="Unassembled WGS sequence"/>
</dbReference>